<dbReference type="AlphaFoldDB" id="A0A917HJW2"/>
<feature type="domain" description="Flagellar motor switch protein FliN-like C-terminal" evidence="2">
    <location>
        <begin position="41"/>
        <end position="110"/>
    </location>
</feature>
<accession>A0A917HJW2</accession>
<evidence type="ECO:0000313" key="3">
    <source>
        <dbReference type="EMBL" id="GGG81715.1"/>
    </source>
</evidence>
<comment type="caution">
    <text evidence="3">The sequence shown here is derived from an EMBL/GenBank/DDBJ whole genome shotgun (WGS) entry which is preliminary data.</text>
</comment>
<feature type="region of interest" description="Disordered" evidence="1">
    <location>
        <begin position="1"/>
        <end position="22"/>
    </location>
</feature>
<dbReference type="Proteomes" id="UP000647241">
    <property type="component" value="Unassembled WGS sequence"/>
</dbReference>
<dbReference type="Gene3D" id="2.30.330.10">
    <property type="entry name" value="SpoA-like"/>
    <property type="match status" value="1"/>
</dbReference>
<dbReference type="Pfam" id="PF01052">
    <property type="entry name" value="FliMN_C"/>
    <property type="match status" value="1"/>
</dbReference>
<evidence type="ECO:0000313" key="4">
    <source>
        <dbReference type="Proteomes" id="UP000647241"/>
    </source>
</evidence>
<evidence type="ECO:0000256" key="1">
    <source>
        <dbReference type="SAM" id="MobiDB-lite"/>
    </source>
</evidence>
<sequence length="110" mass="12477">MEQAEITDHSTATTKNDIGSMANPAVPWMSKIEEHPAWPKLSRLDLTMAVEVPLLRFKVQDLLRLAEGQVFESTFSDTEDIPLRVGDVQLGWTEFEVVEQKIALRLTRLV</sequence>
<dbReference type="SUPFAM" id="SSF101801">
    <property type="entry name" value="Surface presentation of antigens (SPOA)"/>
    <property type="match status" value="1"/>
</dbReference>
<dbReference type="InterPro" id="IPR001543">
    <property type="entry name" value="FliN-like_C"/>
</dbReference>
<name>A0A917HJW2_9BACT</name>
<reference evidence="3" key="1">
    <citation type="journal article" date="2014" name="Int. J. Syst. Evol. Microbiol.">
        <title>Complete genome sequence of Corynebacterium casei LMG S-19264T (=DSM 44701T), isolated from a smear-ripened cheese.</title>
        <authorList>
            <consortium name="US DOE Joint Genome Institute (JGI-PGF)"/>
            <person name="Walter F."/>
            <person name="Albersmeier A."/>
            <person name="Kalinowski J."/>
            <person name="Ruckert C."/>
        </authorList>
    </citation>
    <scope>NUCLEOTIDE SEQUENCE</scope>
    <source>
        <strain evidence="3">CGMCC 1.12997</strain>
    </source>
</reference>
<evidence type="ECO:0000259" key="2">
    <source>
        <dbReference type="Pfam" id="PF01052"/>
    </source>
</evidence>
<dbReference type="InterPro" id="IPR036429">
    <property type="entry name" value="SpoA-like_sf"/>
</dbReference>
<proteinExistence type="predicted"/>
<gene>
    <name evidence="3" type="ORF">GCM10011585_26500</name>
</gene>
<keyword evidence="4" id="KW-1185">Reference proteome</keyword>
<dbReference type="RefSeq" id="WP_188554678.1">
    <property type="nucleotide sequence ID" value="NZ_BMGT01000003.1"/>
</dbReference>
<protein>
    <recommendedName>
        <fullName evidence="2">Flagellar motor switch protein FliN-like C-terminal domain-containing protein</fullName>
    </recommendedName>
</protein>
<reference evidence="3" key="2">
    <citation type="submission" date="2020-09" db="EMBL/GenBank/DDBJ databases">
        <authorList>
            <person name="Sun Q."/>
            <person name="Zhou Y."/>
        </authorList>
    </citation>
    <scope>NUCLEOTIDE SEQUENCE</scope>
    <source>
        <strain evidence="3">CGMCC 1.12997</strain>
    </source>
</reference>
<organism evidence="3 4">
    <name type="scientific">Edaphobacter dinghuensis</name>
    <dbReference type="NCBI Taxonomy" id="1560005"/>
    <lineage>
        <taxon>Bacteria</taxon>
        <taxon>Pseudomonadati</taxon>
        <taxon>Acidobacteriota</taxon>
        <taxon>Terriglobia</taxon>
        <taxon>Terriglobales</taxon>
        <taxon>Acidobacteriaceae</taxon>
        <taxon>Edaphobacter</taxon>
    </lineage>
</organism>
<dbReference type="EMBL" id="BMGT01000003">
    <property type="protein sequence ID" value="GGG81715.1"/>
    <property type="molecule type" value="Genomic_DNA"/>
</dbReference>